<dbReference type="Proteomes" id="UP000326912">
    <property type="component" value="Unassembled WGS sequence"/>
</dbReference>
<protein>
    <submittedName>
        <fullName evidence="4">Sugar ABC transporter substrate-binding protein</fullName>
    </submittedName>
</protein>
<dbReference type="EMBL" id="BKZW01000006">
    <property type="protein sequence ID" value="GER92202.1"/>
    <property type="molecule type" value="Genomic_DNA"/>
</dbReference>
<dbReference type="AlphaFoldDB" id="A0A5J4KYP4"/>
<reference evidence="4 5" key="1">
    <citation type="submission" date="2019-10" db="EMBL/GenBank/DDBJ databases">
        <title>Dictyobacter vulcani sp. nov., within the class Ktedonobacteria, isolated from soil of volcanic Mt. Zao.</title>
        <authorList>
            <person name="Zheng Y."/>
            <person name="Wang C.M."/>
            <person name="Sakai Y."/>
            <person name="Abe K."/>
            <person name="Yokota A."/>
            <person name="Yabe S."/>
        </authorList>
    </citation>
    <scope>NUCLEOTIDE SEQUENCE [LARGE SCALE GENOMIC DNA]</scope>
    <source>
        <strain evidence="4 5">W12</strain>
    </source>
</reference>
<accession>A0A5J4KYP4</accession>
<evidence type="ECO:0000259" key="3">
    <source>
        <dbReference type="Pfam" id="PF13407"/>
    </source>
</evidence>
<comment type="subcellular location">
    <subcellularLocation>
        <location evidence="1">Cell envelope</location>
    </subcellularLocation>
</comment>
<dbReference type="SUPFAM" id="SSF53822">
    <property type="entry name" value="Periplasmic binding protein-like I"/>
    <property type="match status" value="1"/>
</dbReference>
<keyword evidence="2" id="KW-0732">Signal</keyword>
<organism evidence="4 5">
    <name type="scientific">Dictyobacter vulcani</name>
    <dbReference type="NCBI Taxonomy" id="2607529"/>
    <lineage>
        <taxon>Bacteria</taxon>
        <taxon>Bacillati</taxon>
        <taxon>Chloroflexota</taxon>
        <taxon>Ktedonobacteria</taxon>
        <taxon>Ktedonobacterales</taxon>
        <taxon>Dictyobacteraceae</taxon>
        <taxon>Dictyobacter</taxon>
    </lineage>
</organism>
<dbReference type="GO" id="GO:0030246">
    <property type="term" value="F:carbohydrate binding"/>
    <property type="evidence" value="ECO:0007669"/>
    <property type="project" value="TreeGrafter"/>
</dbReference>
<sequence>MKKNLWMRHATRQLLPWHKLVGTLLFSCLILTSCSFGDAGSTTNIPSGNDGKNCNRVGVFLPDRTTSDRWEHNDHPLLEAAINKAIPGVSIDYHNANGDSDAQITQTTTGMVNGDCILVVAAHDSIAAEPIVVQAKAHNIPVIAYDRLIQSKDVNYYVSFNNTRVGVLQAQYIVDHYQEYKTAGNHVHMAIISGSQTDTNALLFSIGAHSILDPLLATNELTTVNEVFTPDWSNTTAQTEMEAVLADNKNDIQVVYVANDGMAGSVITALESANLAGKVLVTGQDATVGGLRNILQGKQSMTVYKPIAKEAQSVGDLVKALHDGTDVKGLTRGSTTPTYNGGLIPSILDDPISVNAQNIKQTVIKDGYVSKSVLCANLPPGTGNFC</sequence>
<feature type="domain" description="Periplasmic binding protein" evidence="3">
    <location>
        <begin position="60"/>
        <end position="324"/>
    </location>
</feature>
<dbReference type="InterPro" id="IPR025997">
    <property type="entry name" value="SBP_2_dom"/>
</dbReference>
<evidence type="ECO:0000313" key="4">
    <source>
        <dbReference type="EMBL" id="GER92202.1"/>
    </source>
</evidence>
<dbReference type="Pfam" id="PF13407">
    <property type="entry name" value="Peripla_BP_4"/>
    <property type="match status" value="1"/>
</dbReference>
<evidence type="ECO:0000256" key="2">
    <source>
        <dbReference type="ARBA" id="ARBA00022729"/>
    </source>
</evidence>
<dbReference type="PROSITE" id="PS51257">
    <property type="entry name" value="PROKAR_LIPOPROTEIN"/>
    <property type="match status" value="1"/>
</dbReference>
<keyword evidence="5" id="KW-1185">Reference proteome</keyword>
<dbReference type="InterPro" id="IPR050555">
    <property type="entry name" value="Bact_Solute-Bind_Prot2"/>
</dbReference>
<dbReference type="PANTHER" id="PTHR30036:SF1">
    <property type="entry name" value="D-XYLOSE-BINDING PERIPLASMIC PROTEIN"/>
    <property type="match status" value="1"/>
</dbReference>
<dbReference type="InterPro" id="IPR028082">
    <property type="entry name" value="Peripla_BP_I"/>
</dbReference>
<proteinExistence type="predicted"/>
<dbReference type="PANTHER" id="PTHR30036">
    <property type="entry name" value="D-XYLOSE-BINDING PERIPLASMIC PROTEIN"/>
    <property type="match status" value="1"/>
</dbReference>
<comment type="caution">
    <text evidence="4">The sequence shown here is derived from an EMBL/GenBank/DDBJ whole genome shotgun (WGS) entry which is preliminary data.</text>
</comment>
<gene>
    <name evidence="4" type="ORF">KDW_63640</name>
</gene>
<evidence type="ECO:0000256" key="1">
    <source>
        <dbReference type="ARBA" id="ARBA00004196"/>
    </source>
</evidence>
<evidence type="ECO:0000313" key="5">
    <source>
        <dbReference type="Proteomes" id="UP000326912"/>
    </source>
</evidence>
<dbReference type="Gene3D" id="3.40.50.2300">
    <property type="match status" value="2"/>
</dbReference>
<dbReference type="GO" id="GO:0030288">
    <property type="term" value="C:outer membrane-bounded periplasmic space"/>
    <property type="evidence" value="ECO:0007669"/>
    <property type="project" value="TreeGrafter"/>
</dbReference>
<name>A0A5J4KYP4_9CHLR</name>